<evidence type="ECO:0000313" key="9">
    <source>
        <dbReference type="EMBL" id="KLL11467.1"/>
    </source>
</evidence>
<dbReference type="InterPro" id="IPR044068">
    <property type="entry name" value="CB"/>
</dbReference>
<accession>A0ABR5F462</accession>
<keyword evidence="10" id="KW-1185">Reference proteome</keyword>
<dbReference type="RefSeq" id="WP_047222841.1">
    <property type="nucleotide sequence ID" value="NZ_JWIO01000014.1"/>
</dbReference>
<evidence type="ECO:0000256" key="6">
    <source>
        <dbReference type="SAM" id="MobiDB-lite"/>
    </source>
</evidence>
<organism evidence="9 10">
    <name type="scientific">Protofrankia coriariae</name>
    <dbReference type="NCBI Taxonomy" id="1562887"/>
    <lineage>
        <taxon>Bacteria</taxon>
        <taxon>Bacillati</taxon>
        <taxon>Actinomycetota</taxon>
        <taxon>Actinomycetes</taxon>
        <taxon>Frankiales</taxon>
        <taxon>Frankiaceae</taxon>
        <taxon>Protofrankia</taxon>
    </lineage>
</organism>
<dbReference type="PROSITE" id="PS51898">
    <property type="entry name" value="TYR_RECOMBINASE"/>
    <property type="match status" value="1"/>
</dbReference>
<dbReference type="SUPFAM" id="SSF56349">
    <property type="entry name" value="DNA breaking-rejoining enzymes"/>
    <property type="match status" value="1"/>
</dbReference>
<keyword evidence="4" id="KW-0233">DNA recombination</keyword>
<dbReference type="InterPro" id="IPR013762">
    <property type="entry name" value="Integrase-like_cat_sf"/>
</dbReference>
<feature type="region of interest" description="Disordered" evidence="6">
    <location>
        <begin position="379"/>
        <end position="405"/>
    </location>
</feature>
<dbReference type="PANTHER" id="PTHR30349">
    <property type="entry name" value="PHAGE INTEGRASE-RELATED"/>
    <property type="match status" value="1"/>
</dbReference>
<evidence type="ECO:0008006" key="11">
    <source>
        <dbReference type="Google" id="ProtNLM"/>
    </source>
</evidence>
<feature type="region of interest" description="Disordered" evidence="6">
    <location>
        <begin position="17"/>
        <end position="40"/>
    </location>
</feature>
<dbReference type="Pfam" id="PF14657">
    <property type="entry name" value="Arm-DNA-bind_4"/>
    <property type="match status" value="1"/>
</dbReference>
<dbReference type="InterPro" id="IPR010998">
    <property type="entry name" value="Integrase_recombinase_N"/>
</dbReference>
<dbReference type="InterPro" id="IPR004107">
    <property type="entry name" value="Integrase_SAM-like_N"/>
</dbReference>
<comment type="similarity">
    <text evidence="1">Belongs to the 'phage' integrase family.</text>
</comment>
<evidence type="ECO:0000256" key="3">
    <source>
        <dbReference type="ARBA" id="ARBA00023125"/>
    </source>
</evidence>
<evidence type="ECO:0000259" key="8">
    <source>
        <dbReference type="PROSITE" id="PS51900"/>
    </source>
</evidence>
<evidence type="ECO:0000256" key="5">
    <source>
        <dbReference type="PROSITE-ProRule" id="PRU01248"/>
    </source>
</evidence>
<dbReference type="Gene3D" id="1.10.150.130">
    <property type="match status" value="1"/>
</dbReference>
<dbReference type="EMBL" id="JWIO01000014">
    <property type="protein sequence ID" value="KLL11467.1"/>
    <property type="molecule type" value="Genomic_DNA"/>
</dbReference>
<dbReference type="Pfam" id="PF00589">
    <property type="entry name" value="Phage_integrase"/>
    <property type="match status" value="1"/>
</dbReference>
<dbReference type="InterPro" id="IPR050090">
    <property type="entry name" value="Tyrosine_recombinase_XerCD"/>
</dbReference>
<dbReference type="CDD" id="cd01189">
    <property type="entry name" value="INT_ICEBs1_C_like"/>
    <property type="match status" value="1"/>
</dbReference>
<evidence type="ECO:0000313" key="10">
    <source>
        <dbReference type="Proteomes" id="UP000035425"/>
    </source>
</evidence>
<feature type="domain" description="Tyr recombinase" evidence="7">
    <location>
        <begin position="177"/>
        <end position="371"/>
    </location>
</feature>
<proteinExistence type="inferred from homology"/>
<feature type="compositionally biased region" description="Acidic residues" evidence="6">
    <location>
        <begin position="392"/>
        <end position="405"/>
    </location>
</feature>
<keyword evidence="3 5" id="KW-0238">DNA-binding</keyword>
<sequence length="405" mass="45101">MKGSVYKRPNGWEYKHDIGPDPLTGKRRTTSRGGFKTKTEATRAMRESIARFEEGRHMAPSRRTVEEFIKEWLAAVRPSVAKGTWVKYRNYLTLYVVPVIGTTTLQELTARRLDLLYGHLLDGGRLHRRGQQGSGLAPATVAVVHQTLRRALGDAVKWGYIRRNPAEDAHRPRVGRRAPTVWTSDQLRVFIDHIRDDRLYAMYLLLITTGVRRGTLAGLRRADVDLDLGTISPSTTRVVIDGQADDGEQKTLSGYRPLSLDPLTLEALRAYIATWEVDRKTFGHTNERLFCWPDGTAIHPDTITDWFQGYARTAGLPVIRLHDVRHSYASAALKAGVHPKVVSERLGHASVAFTLSFYSHVIPGMDKDAADEIASVILGTPEPPTAPAVPESPDEMEEGPQAESA</sequence>
<evidence type="ECO:0000256" key="1">
    <source>
        <dbReference type="ARBA" id="ARBA00008857"/>
    </source>
</evidence>
<feature type="domain" description="Core-binding (CB)" evidence="8">
    <location>
        <begin position="63"/>
        <end position="156"/>
    </location>
</feature>
<reference evidence="9 10" key="1">
    <citation type="submission" date="2014-12" db="EMBL/GenBank/DDBJ databases">
        <title>Frankia sp. BMG5.1 draft genome.</title>
        <authorList>
            <person name="Gtari M."/>
            <person name="Ghodhbane-Gtari F."/>
            <person name="Nouioui I."/>
            <person name="Ktari A."/>
            <person name="Hezbri K."/>
            <person name="Mimouni W."/>
            <person name="Sbissi I."/>
            <person name="Ayari A."/>
            <person name="Yamanaka T."/>
            <person name="Normand P."/>
            <person name="Tisa L.S."/>
            <person name="Boudabous A."/>
        </authorList>
    </citation>
    <scope>NUCLEOTIDE SEQUENCE [LARGE SCALE GENOMIC DNA]</scope>
    <source>
        <strain evidence="9 10">BMG5.1</strain>
    </source>
</reference>
<evidence type="ECO:0000256" key="4">
    <source>
        <dbReference type="ARBA" id="ARBA00023172"/>
    </source>
</evidence>
<keyword evidence="2" id="KW-0229">DNA integration</keyword>
<dbReference type="Proteomes" id="UP000035425">
    <property type="component" value="Unassembled WGS sequence"/>
</dbReference>
<evidence type="ECO:0000259" key="7">
    <source>
        <dbReference type="PROSITE" id="PS51898"/>
    </source>
</evidence>
<protein>
    <recommendedName>
        <fullName evidence="11">Site-specific recombinase XerD</fullName>
    </recommendedName>
</protein>
<dbReference type="PANTHER" id="PTHR30349:SF41">
    <property type="entry name" value="INTEGRASE_RECOMBINASE PROTEIN MJ0367-RELATED"/>
    <property type="match status" value="1"/>
</dbReference>
<dbReference type="Pfam" id="PF14659">
    <property type="entry name" value="Phage_int_SAM_3"/>
    <property type="match status" value="1"/>
</dbReference>
<name>A0ABR5F462_9ACTN</name>
<dbReference type="Gene3D" id="1.10.443.10">
    <property type="entry name" value="Intergrase catalytic core"/>
    <property type="match status" value="1"/>
</dbReference>
<dbReference type="PROSITE" id="PS51900">
    <property type="entry name" value="CB"/>
    <property type="match status" value="1"/>
</dbReference>
<dbReference type="InterPro" id="IPR028259">
    <property type="entry name" value="AP2-like_int_N"/>
</dbReference>
<comment type="caution">
    <text evidence="9">The sequence shown here is derived from an EMBL/GenBank/DDBJ whole genome shotgun (WGS) entry which is preliminary data.</text>
</comment>
<gene>
    <name evidence="9" type="ORF">FrCorBMG51_10250</name>
</gene>
<dbReference type="InterPro" id="IPR002104">
    <property type="entry name" value="Integrase_catalytic"/>
</dbReference>
<evidence type="ECO:0000256" key="2">
    <source>
        <dbReference type="ARBA" id="ARBA00022908"/>
    </source>
</evidence>
<dbReference type="InterPro" id="IPR011010">
    <property type="entry name" value="DNA_brk_join_enz"/>
</dbReference>